<dbReference type="HOGENOM" id="CLU_2899760_0_0_9"/>
<dbReference type="Pfam" id="PF01268">
    <property type="entry name" value="FTHFS"/>
    <property type="match status" value="1"/>
</dbReference>
<dbReference type="SUPFAM" id="SSF52540">
    <property type="entry name" value="P-loop containing nucleoside triphosphate hydrolases"/>
    <property type="match status" value="1"/>
</dbReference>
<dbReference type="AlphaFoldDB" id="G9WTC0"/>
<dbReference type="Proteomes" id="UP000003527">
    <property type="component" value="Unassembled WGS sequence"/>
</dbReference>
<protein>
    <recommendedName>
        <fullName evidence="7">Formate-tetrahydrofolate ligase</fullName>
    </recommendedName>
</protein>
<keyword evidence="1" id="KW-0554">One-carbon metabolism</keyword>
<proteinExistence type="predicted"/>
<dbReference type="GO" id="GO:0006730">
    <property type="term" value="P:one-carbon metabolic process"/>
    <property type="evidence" value="ECO:0007669"/>
    <property type="project" value="UniProtKB-KW"/>
</dbReference>
<evidence type="ECO:0000256" key="3">
    <source>
        <dbReference type="ARBA" id="ARBA00022741"/>
    </source>
</evidence>
<gene>
    <name evidence="5" type="ORF">HMPREF9624_00154</name>
</gene>
<dbReference type="PATRIC" id="fig|796944.3.peg.864"/>
<dbReference type="InterPro" id="IPR027417">
    <property type="entry name" value="P-loop_NTPase"/>
</dbReference>
<evidence type="ECO:0000313" key="5">
    <source>
        <dbReference type="EMBL" id="EHL12952.1"/>
    </source>
</evidence>
<evidence type="ECO:0000256" key="1">
    <source>
        <dbReference type="ARBA" id="ARBA00022563"/>
    </source>
</evidence>
<organism evidence="5 6">
    <name type="scientific">Oribacterium asaccharolyticum ACB7</name>
    <dbReference type="NCBI Taxonomy" id="796944"/>
    <lineage>
        <taxon>Bacteria</taxon>
        <taxon>Bacillati</taxon>
        <taxon>Bacillota</taxon>
        <taxon>Clostridia</taxon>
        <taxon>Lachnospirales</taxon>
        <taxon>Lachnospiraceae</taxon>
        <taxon>Oribacterium</taxon>
    </lineage>
</organism>
<evidence type="ECO:0000256" key="4">
    <source>
        <dbReference type="ARBA" id="ARBA00022840"/>
    </source>
</evidence>
<evidence type="ECO:0008006" key="7">
    <source>
        <dbReference type="Google" id="ProtNLM"/>
    </source>
</evidence>
<keyword evidence="4" id="KW-0067">ATP-binding</keyword>
<accession>G9WTC0</accession>
<keyword evidence="3" id="KW-0547">Nucleotide-binding</keyword>
<dbReference type="GO" id="GO:0005524">
    <property type="term" value="F:ATP binding"/>
    <property type="evidence" value="ECO:0007669"/>
    <property type="project" value="UniProtKB-KW"/>
</dbReference>
<dbReference type="Gene3D" id="3.40.50.300">
    <property type="entry name" value="P-loop containing nucleotide triphosphate hydrolases"/>
    <property type="match status" value="1"/>
</dbReference>
<keyword evidence="2" id="KW-0436">Ligase</keyword>
<name>G9WTC0_9FIRM</name>
<dbReference type="EMBL" id="AFZD01000012">
    <property type="protein sequence ID" value="EHL12952.1"/>
    <property type="molecule type" value="Genomic_DNA"/>
</dbReference>
<reference evidence="5 6" key="1">
    <citation type="submission" date="2011-08" db="EMBL/GenBank/DDBJ databases">
        <title>The Genome Sequence of Oribacterium sp. ACB7.</title>
        <authorList>
            <consortium name="The Broad Institute Genome Sequencing Platform"/>
            <person name="Earl A."/>
            <person name="Ward D."/>
            <person name="Feldgarden M."/>
            <person name="Gevers D."/>
            <person name="Sizova M."/>
            <person name="Hazen A."/>
            <person name="Epstein S."/>
            <person name="Young S.K."/>
            <person name="Zeng Q."/>
            <person name="Gargeya S."/>
            <person name="Fitzgerald M."/>
            <person name="Haas B."/>
            <person name="Abouelleil A."/>
            <person name="Alvarado L."/>
            <person name="Arachchi H.M."/>
            <person name="Berlin A."/>
            <person name="Brown A."/>
            <person name="Chapman S.B."/>
            <person name="Chen Z."/>
            <person name="Dunbar C."/>
            <person name="Freedman E."/>
            <person name="Gearin G."/>
            <person name="Gellesch M."/>
            <person name="Goldberg J."/>
            <person name="Griggs A."/>
            <person name="Gujja S."/>
            <person name="Heiman D."/>
            <person name="Howarth C."/>
            <person name="Larson L."/>
            <person name="Lui A."/>
            <person name="MacDonald P.J.P."/>
            <person name="Montmayeur A."/>
            <person name="Murphy C."/>
            <person name="Neiman D."/>
            <person name="Pearson M."/>
            <person name="Priest M."/>
            <person name="Roberts A."/>
            <person name="Saif S."/>
            <person name="Shea T."/>
            <person name="Shenoy N."/>
            <person name="Sisk P."/>
            <person name="Stolte C."/>
            <person name="Sykes S."/>
            <person name="Wortman J."/>
            <person name="Nusbaum C."/>
            <person name="Birren B."/>
        </authorList>
    </citation>
    <scope>NUCLEOTIDE SEQUENCE [LARGE SCALE GENOMIC DNA]</scope>
    <source>
        <strain evidence="5 6">ACB7</strain>
    </source>
</reference>
<dbReference type="InterPro" id="IPR000559">
    <property type="entry name" value="Formate_THF_ligase"/>
</dbReference>
<evidence type="ECO:0000256" key="2">
    <source>
        <dbReference type="ARBA" id="ARBA00022598"/>
    </source>
</evidence>
<sequence>MKSDLEIAQERELLNITDVAAKYGIPEEELELYGKYKAKLSPSVYRKKEEREGRKIDFGDGH</sequence>
<evidence type="ECO:0000313" key="6">
    <source>
        <dbReference type="Proteomes" id="UP000003527"/>
    </source>
</evidence>
<keyword evidence="6" id="KW-1185">Reference proteome</keyword>
<dbReference type="GO" id="GO:0004329">
    <property type="term" value="F:formate-tetrahydrofolate ligase activity"/>
    <property type="evidence" value="ECO:0007669"/>
    <property type="project" value="InterPro"/>
</dbReference>
<comment type="caution">
    <text evidence="5">The sequence shown here is derived from an EMBL/GenBank/DDBJ whole genome shotgun (WGS) entry which is preliminary data.</text>
</comment>